<keyword evidence="2" id="KW-0472">Membrane</keyword>
<dbReference type="AlphaFoldDB" id="A0A437H0S5"/>
<dbReference type="Proteomes" id="UP000283003">
    <property type="component" value="Unassembled WGS sequence"/>
</dbReference>
<keyword evidence="2" id="KW-1133">Transmembrane helix</keyword>
<evidence type="ECO:0000256" key="2">
    <source>
        <dbReference type="SAM" id="Phobius"/>
    </source>
</evidence>
<proteinExistence type="predicted"/>
<evidence type="ECO:0000313" key="3">
    <source>
        <dbReference type="EMBL" id="RVQ69208.1"/>
    </source>
</evidence>
<sequence length="188" mass="19029">MTEANPMSDNPMSTSNSPAIPLNLTTQPELEAQTLGDRIKAAQSRIAEQTGPTLAKAEEQARAAAGTAKQFVKDHPALAITGAIVAGAAIAFALPGKPGRKLRGSTMALGGLVAELAATYGSRMLSMAEEAAHTSQEKLGEIGESFAAAGGNIADSATGTGASILKSVKRAGEATASKAQTLASKIKR</sequence>
<comment type="caution">
    <text evidence="3">The sequence shown here is derived from an EMBL/GenBank/DDBJ whole genome shotgun (WGS) entry which is preliminary data.</text>
</comment>
<feature type="transmembrane region" description="Helical" evidence="2">
    <location>
        <begin position="77"/>
        <end position="94"/>
    </location>
</feature>
<dbReference type="OrthoDB" id="7432993at2"/>
<organism evidence="3 4">
    <name type="scientific">Croceicoccus ponticola</name>
    <dbReference type="NCBI Taxonomy" id="2217664"/>
    <lineage>
        <taxon>Bacteria</taxon>
        <taxon>Pseudomonadati</taxon>
        <taxon>Pseudomonadota</taxon>
        <taxon>Alphaproteobacteria</taxon>
        <taxon>Sphingomonadales</taxon>
        <taxon>Erythrobacteraceae</taxon>
        <taxon>Croceicoccus</taxon>
    </lineage>
</organism>
<name>A0A437H0S5_9SPHN</name>
<keyword evidence="4" id="KW-1185">Reference proteome</keyword>
<protein>
    <submittedName>
        <fullName evidence="3">Uncharacterized protein</fullName>
    </submittedName>
</protein>
<dbReference type="EMBL" id="RXOL01000001">
    <property type="protein sequence ID" value="RVQ69208.1"/>
    <property type="molecule type" value="Genomic_DNA"/>
</dbReference>
<evidence type="ECO:0000256" key="1">
    <source>
        <dbReference type="SAM" id="MobiDB-lite"/>
    </source>
</evidence>
<evidence type="ECO:0000313" key="4">
    <source>
        <dbReference type="Proteomes" id="UP000283003"/>
    </source>
</evidence>
<accession>A0A437H0S5</accession>
<reference evidence="3 4" key="1">
    <citation type="submission" date="2018-12" db="EMBL/GenBank/DDBJ databases">
        <title>Croceicoccus ponticola sp. nov., a lipolytic bacterium isolated from seawater.</title>
        <authorList>
            <person name="Yoon J.-H."/>
        </authorList>
    </citation>
    <scope>NUCLEOTIDE SEQUENCE [LARGE SCALE GENOMIC DNA]</scope>
    <source>
        <strain evidence="3 4">GM-16</strain>
    </source>
</reference>
<keyword evidence="2" id="KW-0812">Transmembrane</keyword>
<gene>
    <name evidence="3" type="ORF">EKN06_03135</name>
</gene>
<feature type="region of interest" description="Disordered" evidence="1">
    <location>
        <begin position="1"/>
        <end position="22"/>
    </location>
</feature>
<dbReference type="RefSeq" id="WP_127611397.1">
    <property type="nucleotide sequence ID" value="NZ_RXOL01000001.1"/>
</dbReference>